<keyword evidence="15" id="KW-1185">Reference proteome</keyword>
<dbReference type="Gene3D" id="2.40.30.230">
    <property type="match status" value="1"/>
</dbReference>
<keyword evidence="8" id="KW-0347">Helicase</keyword>
<dbReference type="InterPro" id="IPR047187">
    <property type="entry name" value="SF1_C_Upf1"/>
</dbReference>
<evidence type="ECO:0000256" key="6">
    <source>
        <dbReference type="ARBA" id="ARBA00022771"/>
    </source>
</evidence>
<evidence type="ECO:0000256" key="7">
    <source>
        <dbReference type="ARBA" id="ARBA00022801"/>
    </source>
</evidence>
<dbReference type="GO" id="GO:0005524">
    <property type="term" value="F:ATP binding"/>
    <property type="evidence" value="ECO:0007669"/>
    <property type="project" value="UniProtKB-KW"/>
</dbReference>
<keyword evidence="7" id="KW-0378">Hydrolase</keyword>
<evidence type="ECO:0000256" key="2">
    <source>
        <dbReference type="ARBA" id="ARBA00007913"/>
    </source>
</evidence>
<keyword evidence="9 11" id="KW-0862">Zinc</keyword>
<dbReference type="OrthoDB" id="6513042at2759"/>
<dbReference type="InterPro" id="IPR040812">
    <property type="entry name" value="UPF1_1B_dom"/>
</dbReference>
<dbReference type="PANTHER" id="PTHR10887">
    <property type="entry name" value="DNA2/NAM7 HELICASE FAMILY"/>
    <property type="match status" value="1"/>
</dbReference>
<evidence type="ECO:0000256" key="3">
    <source>
        <dbReference type="ARBA" id="ARBA00022490"/>
    </source>
</evidence>
<accession>A0A5J4ZA67</accession>
<dbReference type="EMBL" id="VRMN01000001">
    <property type="protein sequence ID" value="KAA8500020.1"/>
    <property type="molecule type" value="Genomic_DNA"/>
</dbReference>
<dbReference type="CDD" id="cd18039">
    <property type="entry name" value="DEXXQc_UPF1"/>
    <property type="match status" value="1"/>
</dbReference>
<evidence type="ECO:0000256" key="4">
    <source>
        <dbReference type="ARBA" id="ARBA00022723"/>
    </source>
</evidence>
<protein>
    <submittedName>
        <fullName evidence="14">Regulator of nonsense transcripts 1-like</fullName>
    </submittedName>
</protein>
<gene>
    <name evidence="14" type="ORF">FVE85_7605</name>
</gene>
<dbReference type="Pfam" id="PF18141">
    <property type="entry name" value="UPF1_1B_dom"/>
    <property type="match status" value="1"/>
</dbReference>
<dbReference type="InterPro" id="IPR045055">
    <property type="entry name" value="DNA2/NAM7-like"/>
</dbReference>
<dbReference type="Proteomes" id="UP000324585">
    <property type="component" value="Unassembled WGS sequence"/>
</dbReference>
<dbReference type="OMA" id="LEFNTHG"/>
<feature type="region of interest" description="C4" evidence="11">
    <location>
        <begin position="230"/>
        <end position="260"/>
    </location>
</feature>
<evidence type="ECO:0000256" key="5">
    <source>
        <dbReference type="ARBA" id="ARBA00022741"/>
    </source>
</evidence>
<dbReference type="Gene3D" id="3.40.50.300">
    <property type="entry name" value="P-loop containing nucleotide triphosphate hydrolases"/>
    <property type="match status" value="2"/>
</dbReference>
<dbReference type="Pfam" id="PF13086">
    <property type="entry name" value="AAA_11"/>
    <property type="match status" value="2"/>
</dbReference>
<evidence type="ECO:0000256" key="10">
    <source>
        <dbReference type="ARBA" id="ARBA00022840"/>
    </source>
</evidence>
<dbReference type="CDD" id="cd18808">
    <property type="entry name" value="SF1_C_Upf1"/>
    <property type="match status" value="1"/>
</dbReference>
<comment type="similarity">
    <text evidence="2">Belongs to the DNA2/NAM7 helicase family.</text>
</comment>
<dbReference type="InterPro" id="IPR027417">
    <property type="entry name" value="P-loop_NTPase"/>
</dbReference>
<feature type="region of interest" description="C3H" evidence="11">
    <location>
        <begin position="170"/>
        <end position="202"/>
    </location>
</feature>
<keyword evidence="5" id="KW-0547">Nucleotide-binding</keyword>
<evidence type="ECO:0000259" key="13">
    <source>
        <dbReference type="PROSITE" id="PS51997"/>
    </source>
</evidence>
<dbReference type="InterPro" id="IPR018999">
    <property type="entry name" value="UPF1_CH/ZBD"/>
</dbReference>
<comment type="subcellular location">
    <subcellularLocation>
        <location evidence="1">Cytoplasm</location>
    </subcellularLocation>
</comment>
<dbReference type="GO" id="GO:0003724">
    <property type="term" value="F:RNA helicase activity"/>
    <property type="evidence" value="ECO:0007669"/>
    <property type="project" value="InterPro"/>
</dbReference>
<dbReference type="InterPro" id="IPR041677">
    <property type="entry name" value="DNA2/NAM7_AAA_11"/>
</dbReference>
<dbReference type="GO" id="GO:0008270">
    <property type="term" value="F:zinc ion binding"/>
    <property type="evidence" value="ECO:0007669"/>
    <property type="project" value="UniProtKB-UniRule"/>
</dbReference>
<dbReference type="Gene3D" id="6.10.140.1240">
    <property type="match status" value="1"/>
</dbReference>
<feature type="region of interest" description="CC/SHH/C" evidence="11">
    <location>
        <begin position="184"/>
        <end position="212"/>
    </location>
</feature>
<feature type="region of interest" description="Disordered" evidence="12">
    <location>
        <begin position="45"/>
        <end position="80"/>
    </location>
</feature>
<dbReference type="Pfam" id="PF09416">
    <property type="entry name" value="UPF1_Zn_bind"/>
    <property type="match status" value="1"/>
</dbReference>
<dbReference type="Pfam" id="PF13087">
    <property type="entry name" value="AAA_12"/>
    <property type="match status" value="1"/>
</dbReference>
<evidence type="ECO:0000313" key="15">
    <source>
        <dbReference type="Proteomes" id="UP000324585"/>
    </source>
</evidence>
<dbReference type="FunFam" id="3.40.50.300:FF:000097">
    <property type="entry name" value="Regulator of nonsense transcripts 1"/>
    <property type="match status" value="1"/>
</dbReference>
<evidence type="ECO:0000313" key="14">
    <source>
        <dbReference type="EMBL" id="KAA8500020.1"/>
    </source>
</evidence>
<dbReference type="CDD" id="cd21400">
    <property type="entry name" value="ZBD_UPF1-like"/>
    <property type="match status" value="1"/>
</dbReference>
<dbReference type="GO" id="GO:0005737">
    <property type="term" value="C:cytoplasm"/>
    <property type="evidence" value="ECO:0007669"/>
    <property type="project" value="UniProtKB-SubCell"/>
</dbReference>
<reference evidence="15" key="1">
    <citation type="journal article" date="2019" name="Nat. Commun.">
        <title>Expansion of phycobilisome linker gene families in mesophilic red algae.</title>
        <authorList>
            <person name="Lee J."/>
            <person name="Kim D."/>
            <person name="Bhattacharya D."/>
            <person name="Yoon H.S."/>
        </authorList>
    </citation>
    <scope>NUCLEOTIDE SEQUENCE [LARGE SCALE GENOMIC DNA]</scope>
    <source>
        <strain evidence="15">CCMP 1328</strain>
    </source>
</reference>
<sequence>MEEPPPPVQLGFLRKTMMTTTARPRARSTLQPGAGVVGAVSQLPAAPPAATATAPAPAPARCKQRPQQKRQPWQKKDAPALNHWSTAEEEQRLREIEFPALGVAVPTDTAPAAAAGAKSAGAAAAANNQGVKQKQADVLDLAEAMLRDLDLEDETGVDDEQGAAPVEHACAYCGVHDPMCVAKDLRDNKWFCNSKVGTPGSHIVMHLVRQRHREVAMHRESQLGETVLECYNCGNRNVFLLGFVAAQGDSVVVLLCREPCLHEKSLKDMKWDLDQWQPLIQDRAFLPWLVKEPSEKETERARHMSAEEIGKLETLWRTDQNATLEDLNTHSVDDEPEPALMRYTDGYHFQTVIAPLIKMEAENDRRMKEEQSRGNITVHWELSASKKRMAYFVIPQGSDGDVRILVGDELKLKHEGLKWECIGNVKGMTSSEEVALELRSGAQNAPLDQSTGFRVEIVWKGTTFDRCLSAMKTFATNEASVSSYLYHRLLGHEVEVTPAGTGNSNTPKFPRLPRKLSAPHLPQLNFSQDAAVRSVLESPLSLIQGPPGTGKTVTSASIVYFLAKCTKSQVLVCAPSNVAVDHLAERIALTGLKVVRVCAKARESLVSPVEHLTLHYQVAHLDEDEDSELHKLLRLRDDVGELSDTEDKRLRTLRHKAEREVLSAADVICCTCVSAGDQRLSKMRFRSVLIDEATQATEPETLIPILHGCKQLVFVGDHCQLGPVITSKPAAKAGLGQSMFERMVMLGLRPIRLTVQYRMHPCLSEFPSNTFYEGSLQNGVSAADRMSESFEFPWPQPDRPMVFWVQSGPEEISASGTSFLNRVEAGSVEKTVTQLLRNNVSPSRIGVITPYEGQRAYIVSYFMRNGPLRQDLYRDIEVASVDAFQGREKDYIIMSCVRSNETQGIGFLADPRRLNVALTRARLGLIVLGNPKVLGKQALWSLLLQHFKELGLLVEGPLNNLKESVVQLAKPRPFKSYGNKLNGHAFVGATEVPSL</sequence>
<evidence type="ECO:0000256" key="11">
    <source>
        <dbReference type="PROSITE-ProRule" id="PRU01341"/>
    </source>
</evidence>
<evidence type="ECO:0000256" key="1">
    <source>
        <dbReference type="ARBA" id="ARBA00004496"/>
    </source>
</evidence>
<name>A0A5J4ZA67_PORPP</name>
<dbReference type="GO" id="GO:0000184">
    <property type="term" value="P:nuclear-transcribed mRNA catabolic process, nonsense-mediated decay"/>
    <property type="evidence" value="ECO:0007669"/>
    <property type="project" value="InterPro"/>
</dbReference>
<dbReference type="PANTHER" id="PTHR10887:SF364">
    <property type="entry name" value="REGULATOR OF NONSENSE TRANSCRIPTS 1"/>
    <property type="match status" value="1"/>
</dbReference>
<evidence type="ECO:0000256" key="12">
    <source>
        <dbReference type="SAM" id="MobiDB-lite"/>
    </source>
</evidence>
<keyword evidence="10" id="KW-0067">ATP-binding</keyword>
<keyword evidence="4 11" id="KW-0479">Metal-binding</keyword>
<feature type="domain" description="Upf1" evidence="13">
    <location>
        <begin position="162"/>
        <end position="319"/>
    </location>
</feature>
<proteinExistence type="inferred from homology"/>
<dbReference type="CDD" id="cd21407">
    <property type="entry name" value="1B_UPF1-like"/>
    <property type="match status" value="1"/>
</dbReference>
<dbReference type="SUPFAM" id="SSF52540">
    <property type="entry name" value="P-loop containing nucleoside triphosphate hydrolases"/>
    <property type="match status" value="1"/>
</dbReference>
<dbReference type="GO" id="GO:0016787">
    <property type="term" value="F:hydrolase activity"/>
    <property type="evidence" value="ECO:0007669"/>
    <property type="project" value="UniProtKB-KW"/>
</dbReference>
<comment type="caution">
    <text evidence="14">The sequence shown here is derived from an EMBL/GenBank/DDBJ whole genome shotgun (WGS) entry which is preliminary data.</text>
</comment>
<keyword evidence="6 11" id="KW-0863">Zinc-finger</keyword>
<dbReference type="GO" id="GO:0003723">
    <property type="term" value="F:RNA binding"/>
    <property type="evidence" value="ECO:0007669"/>
    <property type="project" value="InterPro"/>
</dbReference>
<dbReference type="PROSITE" id="PS51997">
    <property type="entry name" value="UPF1_CH_RICH"/>
    <property type="match status" value="1"/>
</dbReference>
<evidence type="ECO:0000256" key="9">
    <source>
        <dbReference type="ARBA" id="ARBA00022833"/>
    </source>
</evidence>
<keyword evidence="3" id="KW-0963">Cytoplasm</keyword>
<evidence type="ECO:0000256" key="8">
    <source>
        <dbReference type="ARBA" id="ARBA00022806"/>
    </source>
</evidence>
<organism evidence="14 15">
    <name type="scientific">Porphyridium purpureum</name>
    <name type="common">Red alga</name>
    <name type="synonym">Porphyridium cruentum</name>
    <dbReference type="NCBI Taxonomy" id="35688"/>
    <lineage>
        <taxon>Eukaryota</taxon>
        <taxon>Rhodophyta</taxon>
        <taxon>Bangiophyceae</taxon>
        <taxon>Porphyridiales</taxon>
        <taxon>Porphyridiaceae</taxon>
        <taxon>Porphyridium</taxon>
    </lineage>
</organism>
<dbReference type="AlphaFoldDB" id="A0A5J4ZA67"/>
<dbReference type="InterPro" id="IPR041679">
    <property type="entry name" value="DNA2/NAM7-like_C"/>
</dbReference>